<protein>
    <submittedName>
        <fullName evidence="3">Uncharacterized protein</fullName>
    </submittedName>
</protein>
<dbReference type="Proteomes" id="UP000677228">
    <property type="component" value="Unassembled WGS sequence"/>
</dbReference>
<reference evidence="3" key="1">
    <citation type="submission" date="2021-02" db="EMBL/GenBank/DDBJ databases">
        <authorList>
            <person name="Nowell W R."/>
        </authorList>
    </citation>
    <scope>NUCLEOTIDE SEQUENCE</scope>
</reference>
<dbReference type="AlphaFoldDB" id="A0A813SF48"/>
<dbReference type="Proteomes" id="UP000663829">
    <property type="component" value="Unassembled WGS sequence"/>
</dbReference>
<evidence type="ECO:0000313" key="3">
    <source>
        <dbReference type="EMBL" id="CAF0794583.1"/>
    </source>
</evidence>
<evidence type="ECO:0000313" key="6">
    <source>
        <dbReference type="Proteomes" id="UP000663829"/>
    </source>
</evidence>
<evidence type="ECO:0000313" key="2">
    <source>
        <dbReference type="EMBL" id="CAF0768219.1"/>
    </source>
</evidence>
<keyword evidence="1" id="KW-0472">Membrane</keyword>
<dbReference type="OrthoDB" id="10197214at2759"/>
<dbReference type="EMBL" id="CAJOBC010000380">
    <property type="protein sequence ID" value="CAF3578915.1"/>
    <property type="molecule type" value="Genomic_DNA"/>
</dbReference>
<sequence length="155" mass="17883">MVTGSSSYFQAHKLEWHLKPNPSTRASTFYTVPIISFNSTKQPLYNVENPYYFDIEKETPTIEQQKSKINDYFKLSLFACLTCFWMVGGIICLIQSLRIKRLKKVCVEQALRKSNRLHTNLILTYVFGGITYLVLVMTVLISFFVGIKGYFAKSI</sequence>
<accession>A0A813SF48</accession>
<evidence type="ECO:0000313" key="5">
    <source>
        <dbReference type="EMBL" id="CAF3578915.1"/>
    </source>
</evidence>
<keyword evidence="1" id="KW-0812">Transmembrane</keyword>
<dbReference type="Proteomes" id="UP000681722">
    <property type="component" value="Unassembled WGS sequence"/>
</dbReference>
<dbReference type="Proteomes" id="UP000682733">
    <property type="component" value="Unassembled WGS sequence"/>
</dbReference>
<feature type="transmembrane region" description="Helical" evidence="1">
    <location>
        <begin position="75"/>
        <end position="94"/>
    </location>
</feature>
<comment type="caution">
    <text evidence="3">The sequence shown here is derived from an EMBL/GenBank/DDBJ whole genome shotgun (WGS) entry which is preliminary data.</text>
</comment>
<dbReference type="EMBL" id="CAJNOK010000670">
    <property type="protein sequence ID" value="CAF0768219.1"/>
    <property type="molecule type" value="Genomic_DNA"/>
</dbReference>
<evidence type="ECO:0000256" key="1">
    <source>
        <dbReference type="SAM" id="Phobius"/>
    </source>
</evidence>
<feature type="transmembrane region" description="Helical" evidence="1">
    <location>
        <begin position="122"/>
        <end position="147"/>
    </location>
</feature>
<keyword evidence="1" id="KW-1133">Transmembrane helix</keyword>
<evidence type="ECO:0000313" key="4">
    <source>
        <dbReference type="EMBL" id="CAF3548729.1"/>
    </source>
</evidence>
<dbReference type="EMBL" id="CAJOBA010000670">
    <property type="protein sequence ID" value="CAF3548729.1"/>
    <property type="molecule type" value="Genomic_DNA"/>
</dbReference>
<proteinExistence type="predicted"/>
<name>A0A813SF48_9BILA</name>
<gene>
    <name evidence="3" type="ORF">GPM918_LOCUS3181</name>
    <name evidence="2" type="ORF">OVA965_LOCUS2936</name>
    <name evidence="5" type="ORF">SRO942_LOCUS3175</name>
    <name evidence="4" type="ORF">TMI583_LOCUS2935</name>
</gene>
<keyword evidence="6" id="KW-1185">Reference proteome</keyword>
<organism evidence="3 6">
    <name type="scientific">Didymodactylos carnosus</name>
    <dbReference type="NCBI Taxonomy" id="1234261"/>
    <lineage>
        <taxon>Eukaryota</taxon>
        <taxon>Metazoa</taxon>
        <taxon>Spiralia</taxon>
        <taxon>Gnathifera</taxon>
        <taxon>Rotifera</taxon>
        <taxon>Eurotatoria</taxon>
        <taxon>Bdelloidea</taxon>
        <taxon>Philodinida</taxon>
        <taxon>Philodinidae</taxon>
        <taxon>Didymodactylos</taxon>
    </lineage>
</organism>
<dbReference type="EMBL" id="CAJNOQ010000381">
    <property type="protein sequence ID" value="CAF0794583.1"/>
    <property type="molecule type" value="Genomic_DNA"/>
</dbReference>